<feature type="domain" description="Radical SAM core" evidence="7">
    <location>
        <begin position="127"/>
        <end position="262"/>
    </location>
</feature>
<evidence type="ECO:0000259" key="7">
    <source>
        <dbReference type="Pfam" id="PF04055"/>
    </source>
</evidence>
<dbReference type="RefSeq" id="WP_108958565.1">
    <property type="nucleotide sequence ID" value="NZ_BFAZ01000003.1"/>
</dbReference>
<evidence type="ECO:0000259" key="8">
    <source>
        <dbReference type="Pfam" id="PF13186"/>
    </source>
</evidence>
<dbReference type="SFLD" id="SFLDG01387">
    <property type="entry name" value="BtrN-like_SPASM_domain_contain"/>
    <property type="match status" value="1"/>
</dbReference>
<keyword evidence="5" id="KW-0408">Iron</keyword>
<dbReference type="Pfam" id="PF04055">
    <property type="entry name" value="Radical_SAM"/>
    <property type="match status" value="1"/>
</dbReference>
<name>A0A2P2D9M3_9LEPT</name>
<dbReference type="CDD" id="cd01335">
    <property type="entry name" value="Radical_SAM"/>
    <property type="match status" value="1"/>
</dbReference>
<evidence type="ECO:0000256" key="1">
    <source>
        <dbReference type="ARBA" id="ARBA00001966"/>
    </source>
</evidence>
<dbReference type="SFLD" id="SFLDG01067">
    <property type="entry name" value="SPASM/twitch_domain_containing"/>
    <property type="match status" value="1"/>
</dbReference>
<feature type="domain" description="4Fe4S-binding SPASM" evidence="8">
    <location>
        <begin position="325"/>
        <end position="391"/>
    </location>
</feature>
<organism evidence="9 10">
    <name type="scientific">Leptospira ellinghausenii</name>
    <dbReference type="NCBI Taxonomy" id="1917822"/>
    <lineage>
        <taxon>Bacteria</taxon>
        <taxon>Pseudomonadati</taxon>
        <taxon>Spirochaetota</taxon>
        <taxon>Spirochaetia</taxon>
        <taxon>Leptospirales</taxon>
        <taxon>Leptospiraceae</taxon>
        <taxon>Leptospira</taxon>
    </lineage>
</organism>
<dbReference type="Gene3D" id="3.20.20.70">
    <property type="entry name" value="Aldolase class I"/>
    <property type="match status" value="1"/>
</dbReference>
<gene>
    <name evidence="9" type="ORF">LPTSP2_06180</name>
</gene>
<dbReference type="GO" id="GO:0046872">
    <property type="term" value="F:metal ion binding"/>
    <property type="evidence" value="ECO:0007669"/>
    <property type="project" value="UniProtKB-KW"/>
</dbReference>
<evidence type="ECO:0000313" key="9">
    <source>
        <dbReference type="EMBL" id="GBF41346.1"/>
    </source>
</evidence>
<dbReference type="AlphaFoldDB" id="A0A2P2D9M3"/>
<evidence type="ECO:0000313" key="10">
    <source>
        <dbReference type="Proteomes" id="UP000245206"/>
    </source>
</evidence>
<dbReference type="InterPro" id="IPR013785">
    <property type="entry name" value="Aldolase_TIM"/>
</dbReference>
<dbReference type="InterPro" id="IPR034391">
    <property type="entry name" value="AdoMet-like_SPASM_containing"/>
</dbReference>
<keyword evidence="3" id="KW-0949">S-adenosyl-L-methionine</keyword>
<keyword evidence="4" id="KW-0479">Metal-binding</keyword>
<dbReference type="InterPro" id="IPR023885">
    <property type="entry name" value="4Fe4S-binding_SPASM_dom"/>
</dbReference>
<dbReference type="PANTHER" id="PTHR11228">
    <property type="entry name" value="RADICAL SAM DOMAIN PROTEIN"/>
    <property type="match status" value="1"/>
</dbReference>
<dbReference type="Proteomes" id="UP000245206">
    <property type="component" value="Unassembled WGS sequence"/>
</dbReference>
<keyword evidence="6" id="KW-0411">Iron-sulfur</keyword>
<dbReference type="GO" id="GO:0051536">
    <property type="term" value="F:iron-sulfur cluster binding"/>
    <property type="evidence" value="ECO:0007669"/>
    <property type="project" value="UniProtKB-KW"/>
</dbReference>
<dbReference type="EMBL" id="BFAZ01000003">
    <property type="protein sequence ID" value="GBF41346.1"/>
    <property type="molecule type" value="Genomic_DNA"/>
</dbReference>
<protein>
    <submittedName>
        <fullName evidence="9">Radical SAM domain protein</fullName>
    </submittedName>
</protein>
<proteinExistence type="predicted"/>
<dbReference type="Pfam" id="PF13186">
    <property type="entry name" value="SPASM"/>
    <property type="match status" value="1"/>
</dbReference>
<dbReference type="CDD" id="cd21109">
    <property type="entry name" value="SPASM"/>
    <property type="match status" value="1"/>
</dbReference>
<reference evidence="10" key="1">
    <citation type="journal article" date="2019" name="Microbiol. Immunol.">
        <title>Molecular and phenotypic characterization of Leptospira johnsonii sp. nov., Leptospira ellinghausenii sp. nov. and Leptospira ryugenii sp. nov. isolated from soil and water in Japan.</title>
        <authorList>
            <person name="Masuzawa T."/>
            <person name="Saito M."/>
            <person name="Nakao R."/>
            <person name="Nikaido Y."/>
            <person name="Matsumoto M."/>
            <person name="Ogawa M."/>
            <person name="Yokoyama M."/>
            <person name="Hidaka Y."/>
            <person name="Tomita J."/>
            <person name="Sakakibara K."/>
            <person name="Suzuki K."/>
            <person name="Yasuda S."/>
            <person name="Sato H."/>
            <person name="Yamaguchi M."/>
            <person name="Yoshida S.I."/>
            <person name="Koizumi N."/>
            <person name="Kawamura Y."/>
        </authorList>
    </citation>
    <scope>NUCLEOTIDE SEQUENCE [LARGE SCALE GENOMIC DNA]</scope>
    <source>
        <strain evidence="10">E18</strain>
    </source>
</reference>
<dbReference type="OrthoDB" id="9782387at2"/>
<evidence type="ECO:0000256" key="3">
    <source>
        <dbReference type="ARBA" id="ARBA00022691"/>
    </source>
</evidence>
<dbReference type="InterPro" id="IPR050377">
    <property type="entry name" value="Radical_SAM_PqqE_MftC-like"/>
</dbReference>
<evidence type="ECO:0000256" key="2">
    <source>
        <dbReference type="ARBA" id="ARBA00022485"/>
    </source>
</evidence>
<sequence>MSELKPKVYKKHNSFDNISSRIKEAVDYQKMRSIRVLRDYHDGKIPIQHSIKNKSNFAEILKRVENDLTSEIKDPLQSRFEISPFAAEEMYTYSDEELIRFFYHRYRYEIFPQNFELDNYPPALQIEPSSLCNYKCVFCYQTDSNFFKKTNSSMSMMSFEFFKEIVDEINGEIEFVTLASRGEPLMAPDISKILEYSNGKFLNLKLNTNASLLTESKIHSLLSGSVKTLVFSADAAEEPLYSQLRVNGKLDKVLKNIELFRTIREKSYPNTKIITRVSGVKVTEKQDMVSMEKVWGGLVDQIAFVNYNPWENIYESSANGQTKPCSDLYRRMFVWADGTTNPCDSDYKSELNVGKFPDLNISELWQMRKYTNLREAHKSGNRQLVHPCKGCAVV</sequence>
<accession>A0A2P2D9M3</accession>
<dbReference type="PANTHER" id="PTHR11228:SF7">
    <property type="entry name" value="PQQA PEPTIDE CYCLASE"/>
    <property type="match status" value="1"/>
</dbReference>
<evidence type="ECO:0000256" key="6">
    <source>
        <dbReference type="ARBA" id="ARBA00023014"/>
    </source>
</evidence>
<dbReference type="GO" id="GO:0003824">
    <property type="term" value="F:catalytic activity"/>
    <property type="evidence" value="ECO:0007669"/>
    <property type="project" value="InterPro"/>
</dbReference>
<keyword evidence="10" id="KW-1185">Reference proteome</keyword>
<evidence type="ECO:0000256" key="4">
    <source>
        <dbReference type="ARBA" id="ARBA00022723"/>
    </source>
</evidence>
<keyword evidence="2" id="KW-0004">4Fe-4S</keyword>
<evidence type="ECO:0000256" key="5">
    <source>
        <dbReference type="ARBA" id="ARBA00023004"/>
    </source>
</evidence>
<comment type="cofactor">
    <cofactor evidence="1">
        <name>[4Fe-4S] cluster</name>
        <dbReference type="ChEBI" id="CHEBI:49883"/>
    </cofactor>
</comment>
<dbReference type="SUPFAM" id="SSF102114">
    <property type="entry name" value="Radical SAM enzymes"/>
    <property type="match status" value="1"/>
</dbReference>
<dbReference type="InterPro" id="IPR007197">
    <property type="entry name" value="rSAM"/>
</dbReference>
<dbReference type="InterPro" id="IPR058240">
    <property type="entry name" value="rSAM_sf"/>
</dbReference>
<comment type="caution">
    <text evidence="9">The sequence shown here is derived from an EMBL/GenBank/DDBJ whole genome shotgun (WGS) entry which is preliminary data.</text>
</comment>
<dbReference type="SFLD" id="SFLDS00029">
    <property type="entry name" value="Radical_SAM"/>
    <property type="match status" value="1"/>
</dbReference>